<dbReference type="InterPro" id="IPR035965">
    <property type="entry name" value="PAS-like_dom_sf"/>
</dbReference>
<evidence type="ECO:0000256" key="2">
    <source>
        <dbReference type="ARBA" id="ARBA00034247"/>
    </source>
</evidence>
<dbReference type="NCBIfam" id="TIGR00254">
    <property type="entry name" value="GGDEF"/>
    <property type="match status" value="1"/>
</dbReference>
<evidence type="ECO:0000256" key="3">
    <source>
        <dbReference type="SAM" id="Phobius"/>
    </source>
</evidence>
<dbReference type="FunFam" id="3.30.70.270:FF:000001">
    <property type="entry name" value="Diguanylate cyclase domain protein"/>
    <property type="match status" value="1"/>
</dbReference>
<keyword evidence="3" id="KW-1133">Transmembrane helix</keyword>
<dbReference type="EC" id="2.7.7.65" evidence="1"/>
<keyword evidence="7" id="KW-0548">Nucleotidyltransferase</keyword>
<protein>
    <recommendedName>
        <fullName evidence="1">diguanylate cyclase</fullName>
        <ecNumber evidence="1">2.7.7.65</ecNumber>
    </recommendedName>
</protein>
<keyword evidence="8" id="KW-1185">Reference proteome</keyword>
<dbReference type="GO" id="GO:1902201">
    <property type="term" value="P:negative regulation of bacterial-type flagellum-dependent cell motility"/>
    <property type="evidence" value="ECO:0007669"/>
    <property type="project" value="TreeGrafter"/>
</dbReference>
<proteinExistence type="predicted"/>
<dbReference type="CDD" id="cd01949">
    <property type="entry name" value="GGDEF"/>
    <property type="match status" value="1"/>
</dbReference>
<dbReference type="InterPro" id="IPR000700">
    <property type="entry name" value="PAS-assoc_C"/>
</dbReference>
<feature type="domain" description="PAS" evidence="4">
    <location>
        <begin position="75"/>
        <end position="120"/>
    </location>
</feature>
<feature type="transmembrane region" description="Helical" evidence="3">
    <location>
        <begin position="12"/>
        <end position="31"/>
    </location>
</feature>
<keyword evidence="3" id="KW-0812">Transmembrane</keyword>
<feature type="domain" description="GGDEF" evidence="6">
    <location>
        <begin position="256"/>
        <end position="388"/>
    </location>
</feature>
<dbReference type="GO" id="GO:0043709">
    <property type="term" value="P:cell adhesion involved in single-species biofilm formation"/>
    <property type="evidence" value="ECO:0007669"/>
    <property type="project" value="TreeGrafter"/>
</dbReference>
<evidence type="ECO:0000259" key="5">
    <source>
        <dbReference type="PROSITE" id="PS50113"/>
    </source>
</evidence>
<dbReference type="InterPro" id="IPR000160">
    <property type="entry name" value="GGDEF_dom"/>
</dbReference>
<dbReference type="Proteomes" id="UP000319143">
    <property type="component" value="Unassembled WGS sequence"/>
</dbReference>
<gene>
    <name evidence="7" type="primary">dosC_1</name>
    <name evidence="7" type="ORF">Poly41_14950</name>
</gene>
<evidence type="ECO:0000256" key="1">
    <source>
        <dbReference type="ARBA" id="ARBA00012528"/>
    </source>
</evidence>
<comment type="caution">
    <text evidence="7">The sequence shown here is derived from an EMBL/GenBank/DDBJ whole genome shotgun (WGS) entry which is preliminary data.</text>
</comment>
<dbReference type="SUPFAM" id="SSF55785">
    <property type="entry name" value="PYP-like sensor domain (PAS domain)"/>
    <property type="match status" value="1"/>
</dbReference>
<dbReference type="Pfam" id="PF08448">
    <property type="entry name" value="PAS_4"/>
    <property type="match status" value="1"/>
</dbReference>
<reference evidence="7 8" key="1">
    <citation type="submission" date="2019-02" db="EMBL/GenBank/DDBJ databases">
        <title>Deep-cultivation of Planctomycetes and their phenomic and genomic characterization uncovers novel biology.</title>
        <authorList>
            <person name="Wiegand S."/>
            <person name="Jogler M."/>
            <person name="Boedeker C."/>
            <person name="Pinto D."/>
            <person name="Vollmers J."/>
            <person name="Rivas-Marin E."/>
            <person name="Kohn T."/>
            <person name="Peeters S.H."/>
            <person name="Heuer A."/>
            <person name="Rast P."/>
            <person name="Oberbeckmann S."/>
            <person name="Bunk B."/>
            <person name="Jeske O."/>
            <person name="Meyerdierks A."/>
            <person name="Storesund J.E."/>
            <person name="Kallscheuer N."/>
            <person name="Luecker S."/>
            <person name="Lage O.M."/>
            <person name="Pohl T."/>
            <person name="Merkel B.J."/>
            <person name="Hornburger P."/>
            <person name="Mueller R.-W."/>
            <person name="Bruemmer F."/>
            <person name="Labrenz M."/>
            <person name="Spormann A.M."/>
            <person name="Op Den Camp H."/>
            <person name="Overmann J."/>
            <person name="Amann R."/>
            <person name="Jetten M.S.M."/>
            <person name="Mascher T."/>
            <person name="Medema M.H."/>
            <person name="Devos D.P."/>
            <person name="Kaster A.-K."/>
            <person name="Ovreas L."/>
            <person name="Rohde M."/>
            <person name="Galperin M.Y."/>
            <person name="Jogler C."/>
        </authorList>
    </citation>
    <scope>NUCLEOTIDE SEQUENCE [LARGE SCALE GENOMIC DNA]</scope>
    <source>
        <strain evidence="7 8">Poly41</strain>
    </source>
</reference>
<feature type="transmembrane region" description="Helical" evidence="3">
    <location>
        <begin position="43"/>
        <end position="63"/>
    </location>
</feature>
<dbReference type="InterPro" id="IPR050469">
    <property type="entry name" value="Diguanylate_Cyclase"/>
</dbReference>
<dbReference type="Gene3D" id="3.30.450.20">
    <property type="entry name" value="PAS domain"/>
    <property type="match status" value="1"/>
</dbReference>
<dbReference type="RefSeq" id="WP_146525231.1">
    <property type="nucleotide sequence ID" value="NZ_SJPV01000002.1"/>
</dbReference>
<evidence type="ECO:0000313" key="7">
    <source>
        <dbReference type="EMBL" id="TWU40660.1"/>
    </source>
</evidence>
<dbReference type="CDD" id="cd00130">
    <property type="entry name" value="PAS"/>
    <property type="match status" value="1"/>
</dbReference>
<organism evidence="7 8">
    <name type="scientific">Novipirellula artificiosorum</name>
    <dbReference type="NCBI Taxonomy" id="2528016"/>
    <lineage>
        <taxon>Bacteria</taxon>
        <taxon>Pseudomonadati</taxon>
        <taxon>Planctomycetota</taxon>
        <taxon>Planctomycetia</taxon>
        <taxon>Pirellulales</taxon>
        <taxon>Pirellulaceae</taxon>
        <taxon>Novipirellula</taxon>
    </lineage>
</organism>
<dbReference type="AlphaFoldDB" id="A0A5C6DVD6"/>
<evidence type="ECO:0000313" key="8">
    <source>
        <dbReference type="Proteomes" id="UP000319143"/>
    </source>
</evidence>
<dbReference type="NCBIfam" id="TIGR00229">
    <property type="entry name" value="sensory_box"/>
    <property type="match status" value="1"/>
</dbReference>
<keyword evidence="7" id="KW-0808">Transferase</keyword>
<dbReference type="PROSITE" id="PS50112">
    <property type="entry name" value="PAS"/>
    <property type="match status" value="1"/>
</dbReference>
<keyword evidence="3" id="KW-0472">Membrane</keyword>
<name>A0A5C6DVD6_9BACT</name>
<dbReference type="PANTHER" id="PTHR45138:SF9">
    <property type="entry name" value="DIGUANYLATE CYCLASE DGCM-RELATED"/>
    <property type="match status" value="1"/>
</dbReference>
<dbReference type="InterPro" id="IPR013656">
    <property type="entry name" value="PAS_4"/>
</dbReference>
<dbReference type="OrthoDB" id="243535at2"/>
<sequence length="428" mass="47420">MLKLYLATIRFALAIFCIAISFVLGAKILGFLPDLIHGNSRLIIRWAIGLIVSGIGVYSLLIARLFSSMKVSQLVASRVSQSLDALTEGLVVIDENERIVLANRAFSDTIGVPQPKLVGRRVSSLRWVGSPTATVHDCPWVRASEQSWRQTDQRMRYHHPDGSFRVLCINASPIKASDATPGGVLATFRDVTMMEEHHAELEQMVVMLRNTRDEVCSKNRELQVLATCDALTGCQNRRALFAFLDKAWARMQQEGTSLACLMFDNDHFKQVNDTYGHQIGDEVLQRVAAVLQEAFPEPSIACRYGGEEFCVVMTDVTESQAVAAAEQARKQIEQLRFEEPAELRVSASIGVSMSEFGARDPQEMINQADRCLYVAKEQGRNQVVAFDEVVDQSTQSSQCVGSNATRKSHRPTETVQGIVALLDAIEGK</sequence>
<dbReference type="GO" id="GO:0052621">
    <property type="term" value="F:diguanylate cyclase activity"/>
    <property type="evidence" value="ECO:0007669"/>
    <property type="project" value="UniProtKB-EC"/>
</dbReference>
<dbReference type="GO" id="GO:0005886">
    <property type="term" value="C:plasma membrane"/>
    <property type="evidence" value="ECO:0007669"/>
    <property type="project" value="TreeGrafter"/>
</dbReference>
<evidence type="ECO:0000259" key="6">
    <source>
        <dbReference type="PROSITE" id="PS50887"/>
    </source>
</evidence>
<dbReference type="SUPFAM" id="SSF55073">
    <property type="entry name" value="Nucleotide cyclase"/>
    <property type="match status" value="1"/>
</dbReference>
<dbReference type="PANTHER" id="PTHR45138">
    <property type="entry name" value="REGULATORY COMPONENTS OF SENSORY TRANSDUCTION SYSTEM"/>
    <property type="match status" value="1"/>
</dbReference>
<dbReference type="SMART" id="SM00267">
    <property type="entry name" value="GGDEF"/>
    <property type="match status" value="1"/>
</dbReference>
<dbReference type="PROSITE" id="PS50887">
    <property type="entry name" value="GGDEF"/>
    <property type="match status" value="1"/>
</dbReference>
<dbReference type="Gene3D" id="3.30.70.270">
    <property type="match status" value="1"/>
</dbReference>
<accession>A0A5C6DVD6</accession>
<dbReference type="InterPro" id="IPR043128">
    <property type="entry name" value="Rev_trsase/Diguanyl_cyclase"/>
</dbReference>
<evidence type="ECO:0000259" key="4">
    <source>
        <dbReference type="PROSITE" id="PS50112"/>
    </source>
</evidence>
<comment type="catalytic activity">
    <reaction evidence="2">
        <text>2 GTP = 3',3'-c-di-GMP + 2 diphosphate</text>
        <dbReference type="Rhea" id="RHEA:24898"/>
        <dbReference type="ChEBI" id="CHEBI:33019"/>
        <dbReference type="ChEBI" id="CHEBI:37565"/>
        <dbReference type="ChEBI" id="CHEBI:58805"/>
        <dbReference type="EC" id="2.7.7.65"/>
    </reaction>
</comment>
<dbReference type="InterPro" id="IPR000014">
    <property type="entry name" value="PAS"/>
</dbReference>
<dbReference type="InterPro" id="IPR029787">
    <property type="entry name" value="Nucleotide_cyclase"/>
</dbReference>
<dbReference type="PROSITE" id="PS50113">
    <property type="entry name" value="PAC"/>
    <property type="match status" value="1"/>
</dbReference>
<dbReference type="Pfam" id="PF00990">
    <property type="entry name" value="GGDEF"/>
    <property type="match status" value="1"/>
</dbReference>
<dbReference type="EMBL" id="SJPV01000002">
    <property type="protein sequence ID" value="TWU40660.1"/>
    <property type="molecule type" value="Genomic_DNA"/>
</dbReference>
<feature type="domain" description="PAC" evidence="5">
    <location>
        <begin position="151"/>
        <end position="203"/>
    </location>
</feature>